<dbReference type="EMBL" id="CP060790">
    <property type="protein sequence ID" value="QNP60938.1"/>
    <property type="molecule type" value="Genomic_DNA"/>
</dbReference>
<proteinExistence type="inferred from homology"/>
<evidence type="ECO:0000256" key="2">
    <source>
        <dbReference type="SAM" id="SignalP"/>
    </source>
</evidence>
<organism evidence="4 5">
    <name type="scientific">Paenacidovorax monticola</name>
    <dbReference type="NCBI Taxonomy" id="1926868"/>
    <lineage>
        <taxon>Bacteria</taxon>
        <taxon>Pseudomonadati</taxon>
        <taxon>Pseudomonadota</taxon>
        <taxon>Betaproteobacteria</taxon>
        <taxon>Burkholderiales</taxon>
        <taxon>Comamonadaceae</taxon>
        <taxon>Paenacidovorax</taxon>
    </lineage>
</organism>
<keyword evidence="5" id="KW-1185">Reference proteome</keyword>
<dbReference type="SUPFAM" id="SSF53955">
    <property type="entry name" value="Lysozyme-like"/>
    <property type="match status" value="1"/>
</dbReference>
<dbReference type="Gene3D" id="1.25.40.10">
    <property type="entry name" value="Tetratricopeptide repeat domain"/>
    <property type="match status" value="1"/>
</dbReference>
<evidence type="ECO:0000256" key="1">
    <source>
        <dbReference type="ARBA" id="ARBA00007734"/>
    </source>
</evidence>
<accession>A0A7H0HK72</accession>
<name>A0A7H0HK72_9BURK</name>
<protein>
    <submittedName>
        <fullName evidence="4">Lytic transglycosylase domain-containing protein</fullName>
    </submittedName>
</protein>
<dbReference type="PANTHER" id="PTHR37423">
    <property type="entry name" value="SOLUBLE LYTIC MUREIN TRANSGLYCOSYLASE-RELATED"/>
    <property type="match status" value="1"/>
</dbReference>
<reference evidence="4 5" key="1">
    <citation type="submission" date="2020-08" db="EMBL/GenBank/DDBJ databases">
        <title>Genome sequence of Acidovorax monticola KACC 19171T.</title>
        <authorList>
            <person name="Hyun D.-W."/>
            <person name="Bae J.-W."/>
        </authorList>
    </citation>
    <scope>NUCLEOTIDE SEQUENCE [LARGE SCALE GENOMIC DNA]</scope>
    <source>
        <strain evidence="4 5">KACC 19171</strain>
    </source>
</reference>
<dbReference type="CDD" id="cd13401">
    <property type="entry name" value="Slt70-like"/>
    <property type="match status" value="1"/>
</dbReference>
<gene>
    <name evidence="4" type="ORF">H9L24_09400</name>
</gene>
<dbReference type="GO" id="GO:0016020">
    <property type="term" value="C:membrane"/>
    <property type="evidence" value="ECO:0007669"/>
    <property type="project" value="InterPro"/>
</dbReference>
<sequence length="303" mass="33326">MTPRAFAVICGTSVAAVLWMGGGSARAQAVDGPPEWVDEPPMLSRWLEEGYDAELRRQPRRAAQRYCAAARFGSLEAQYRLGRLLLQGLDVVPDRETAATLLALAAQQGHEKARGLVDGLAVGDRLPECLTTGEALALEVRDSAQEVVPYQVVERYVSALPGEKRRLAEMVQRLAPRFAVDPRLALAIVRSESNFEARALSPRNARGLMQLIPETAERFGVRDVWSPEQNARGGLAYLRWLLERFGGDVALASAAYNAGEKAVEQYGGVPPYAETREYVRRILGFYRSPMHERPDAAALAARP</sequence>
<dbReference type="Proteomes" id="UP000516057">
    <property type="component" value="Chromosome"/>
</dbReference>
<dbReference type="Pfam" id="PF01464">
    <property type="entry name" value="SLT"/>
    <property type="match status" value="1"/>
</dbReference>
<dbReference type="InterPro" id="IPR023346">
    <property type="entry name" value="Lysozyme-like_dom_sf"/>
</dbReference>
<dbReference type="AlphaFoldDB" id="A0A7H0HK72"/>
<evidence type="ECO:0000313" key="4">
    <source>
        <dbReference type="EMBL" id="QNP60938.1"/>
    </source>
</evidence>
<keyword evidence="2" id="KW-0732">Signal</keyword>
<dbReference type="InterPro" id="IPR006597">
    <property type="entry name" value="Sel1-like"/>
</dbReference>
<dbReference type="SUPFAM" id="SSF81901">
    <property type="entry name" value="HCP-like"/>
    <property type="match status" value="1"/>
</dbReference>
<dbReference type="InterPro" id="IPR000189">
    <property type="entry name" value="Transglyc_AS"/>
</dbReference>
<dbReference type="InterPro" id="IPR011990">
    <property type="entry name" value="TPR-like_helical_dom_sf"/>
</dbReference>
<dbReference type="KEGG" id="amon:H9L24_09400"/>
<dbReference type="PANTHER" id="PTHR37423:SF2">
    <property type="entry name" value="MEMBRANE-BOUND LYTIC MUREIN TRANSGLYCOSYLASE C"/>
    <property type="match status" value="1"/>
</dbReference>
<feature type="chain" id="PRO_5028931228" evidence="2">
    <location>
        <begin position="30"/>
        <end position="303"/>
    </location>
</feature>
<dbReference type="GO" id="GO:0008933">
    <property type="term" value="F:peptidoglycan lytic transglycosylase activity"/>
    <property type="evidence" value="ECO:0007669"/>
    <property type="project" value="InterPro"/>
</dbReference>
<dbReference type="PROSITE" id="PS00922">
    <property type="entry name" value="TRANSGLYCOSYLASE"/>
    <property type="match status" value="1"/>
</dbReference>
<evidence type="ECO:0000259" key="3">
    <source>
        <dbReference type="Pfam" id="PF01464"/>
    </source>
</evidence>
<dbReference type="Gene3D" id="1.10.530.10">
    <property type="match status" value="1"/>
</dbReference>
<comment type="similarity">
    <text evidence="1">Belongs to the transglycosylase Slt family.</text>
</comment>
<dbReference type="InterPro" id="IPR008258">
    <property type="entry name" value="Transglycosylase_SLT_dom_1"/>
</dbReference>
<dbReference type="RefSeq" id="WP_187737917.1">
    <property type="nucleotide sequence ID" value="NZ_CP060790.1"/>
</dbReference>
<feature type="domain" description="Transglycosylase SLT" evidence="3">
    <location>
        <begin position="171"/>
        <end position="268"/>
    </location>
</feature>
<feature type="signal peptide" evidence="2">
    <location>
        <begin position="1"/>
        <end position="29"/>
    </location>
</feature>
<dbReference type="SMART" id="SM00671">
    <property type="entry name" value="SEL1"/>
    <property type="match status" value="1"/>
</dbReference>
<dbReference type="GO" id="GO:0000270">
    <property type="term" value="P:peptidoglycan metabolic process"/>
    <property type="evidence" value="ECO:0007669"/>
    <property type="project" value="InterPro"/>
</dbReference>
<evidence type="ECO:0000313" key="5">
    <source>
        <dbReference type="Proteomes" id="UP000516057"/>
    </source>
</evidence>